<dbReference type="InterPro" id="IPR004089">
    <property type="entry name" value="MCPsignal_dom"/>
</dbReference>
<reference evidence="7" key="1">
    <citation type="submission" date="2022-12" db="EMBL/GenBank/DDBJ databases">
        <authorList>
            <person name="Wang J."/>
        </authorList>
    </citation>
    <scope>NUCLEOTIDE SEQUENCE</scope>
    <source>
        <strain evidence="7">HY-45-18</strain>
    </source>
</reference>
<dbReference type="CDD" id="cd06225">
    <property type="entry name" value="HAMP"/>
    <property type="match status" value="1"/>
</dbReference>
<evidence type="ECO:0000313" key="8">
    <source>
        <dbReference type="Proteomes" id="UP001078443"/>
    </source>
</evidence>
<dbReference type="RefSeq" id="WP_268041981.1">
    <property type="nucleotide sequence ID" value="NZ_JAPQER010000007.1"/>
</dbReference>
<organism evidence="7 8">
    <name type="scientific">Clostridium aestuarii</name>
    <dbReference type="NCBI Taxonomy" id="338193"/>
    <lineage>
        <taxon>Bacteria</taxon>
        <taxon>Bacillati</taxon>
        <taxon>Bacillota</taxon>
        <taxon>Clostridia</taxon>
        <taxon>Eubacteriales</taxon>
        <taxon>Clostridiaceae</taxon>
        <taxon>Clostridium</taxon>
    </lineage>
</organism>
<dbReference type="Proteomes" id="UP001078443">
    <property type="component" value="Unassembled WGS sequence"/>
</dbReference>
<dbReference type="PANTHER" id="PTHR32089:SF112">
    <property type="entry name" value="LYSOZYME-LIKE PROTEIN-RELATED"/>
    <property type="match status" value="1"/>
</dbReference>
<dbReference type="PROSITE" id="PS50111">
    <property type="entry name" value="CHEMOTAXIS_TRANSDUC_2"/>
    <property type="match status" value="1"/>
</dbReference>
<sequence length="555" mass="61391">MFFVITLLIGVVGGNGISSMNNINNEMTSMYFDRLVPIEQITNVQKNILLIRLNLSQPLIQGNDVSVSEIINTVKKLREENISLIKKYTNTHMSKEEEELVTAFQKNLNEYRVFQDKYIQLLQENKLDQAKFIFKNVITTGIQVEKSIIDLINLNQKIAKELNTNGDIVYNQSKNSLIIFIGIGILLALTLGITLTKIITSSLKKGVKFANALADGDLTQEINLDTKDELGILAKALNKASLNTKELLRKIISDSSNMNASSQELSTTIEEISAQTQNIDASVQEISAGMEETNSATEEVNASEEEIYNSIKVLTQKSEEGSISAEKIRDRAESMKSNAEESRNIAKAIYTEKQLNILKAIEESKVVKEIEKMTVIISNIANQTNLLALNAAIEAARAGDAGKGFSVVAEEIRKLAEESSETVGSIESIITQVQNASNNLSDNSNEILKFLEEKVLVDYETLIDISEQYLKDSEFVDNLIENFSNTSKQIEENIQQVSLAIESVSSSIEQGTINTQEIATNIAETTNAIESVTNVAGDQTQLAENLNTLVQKFKI</sequence>
<comment type="similarity">
    <text evidence="2">Belongs to the methyl-accepting chemotaxis (MCP) protein family.</text>
</comment>
<dbReference type="SUPFAM" id="SSF58104">
    <property type="entry name" value="Methyl-accepting chemotaxis protein (MCP) signaling domain"/>
    <property type="match status" value="1"/>
</dbReference>
<evidence type="ECO:0000313" key="7">
    <source>
        <dbReference type="EMBL" id="MCY6485432.1"/>
    </source>
</evidence>
<dbReference type="InterPro" id="IPR003660">
    <property type="entry name" value="HAMP_dom"/>
</dbReference>
<evidence type="ECO:0000259" key="6">
    <source>
        <dbReference type="PROSITE" id="PS50885"/>
    </source>
</evidence>
<dbReference type="SMART" id="SM00304">
    <property type="entry name" value="HAMP"/>
    <property type="match status" value="1"/>
</dbReference>
<protein>
    <submittedName>
        <fullName evidence="7">MCP four helix bundle domain-containing protein</fullName>
    </submittedName>
</protein>
<proteinExistence type="inferred from homology"/>
<evidence type="ECO:0000256" key="3">
    <source>
        <dbReference type="PROSITE-ProRule" id="PRU00284"/>
    </source>
</evidence>
<keyword evidence="1 3" id="KW-0807">Transducer</keyword>
<dbReference type="Pfam" id="PF00672">
    <property type="entry name" value="HAMP"/>
    <property type="match status" value="1"/>
</dbReference>
<keyword evidence="4" id="KW-1133">Transmembrane helix</keyword>
<gene>
    <name evidence="7" type="ORF">OW763_13945</name>
</gene>
<evidence type="ECO:0000256" key="1">
    <source>
        <dbReference type="ARBA" id="ARBA00023224"/>
    </source>
</evidence>
<dbReference type="Gene3D" id="1.10.287.950">
    <property type="entry name" value="Methyl-accepting chemotaxis protein"/>
    <property type="match status" value="1"/>
</dbReference>
<dbReference type="SMART" id="SM00283">
    <property type="entry name" value="MA"/>
    <property type="match status" value="1"/>
</dbReference>
<dbReference type="PANTHER" id="PTHR32089">
    <property type="entry name" value="METHYL-ACCEPTING CHEMOTAXIS PROTEIN MCPB"/>
    <property type="match status" value="1"/>
</dbReference>
<dbReference type="Pfam" id="PF00015">
    <property type="entry name" value="MCPsignal"/>
    <property type="match status" value="1"/>
</dbReference>
<name>A0ABT4D2F4_9CLOT</name>
<evidence type="ECO:0000256" key="4">
    <source>
        <dbReference type="SAM" id="Phobius"/>
    </source>
</evidence>
<keyword evidence="4" id="KW-0472">Membrane</keyword>
<dbReference type="EMBL" id="JAPQER010000007">
    <property type="protein sequence ID" value="MCY6485432.1"/>
    <property type="molecule type" value="Genomic_DNA"/>
</dbReference>
<evidence type="ECO:0000259" key="5">
    <source>
        <dbReference type="PROSITE" id="PS50111"/>
    </source>
</evidence>
<feature type="transmembrane region" description="Helical" evidence="4">
    <location>
        <begin position="177"/>
        <end position="199"/>
    </location>
</feature>
<dbReference type="PROSITE" id="PS50885">
    <property type="entry name" value="HAMP"/>
    <property type="match status" value="1"/>
</dbReference>
<feature type="domain" description="Methyl-accepting transducer" evidence="5">
    <location>
        <begin position="268"/>
        <end position="519"/>
    </location>
</feature>
<evidence type="ECO:0000256" key="2">
    <source>
        <dbReference type="ARBA" id="ARBA00029447"/>
    </source>
</evidence>
<dbReference type="Pfam" id="PF12729">
    <property type="entry name" value="4HB_MCP_1"/>
    <property type="match status" value="1"/>
</dbReference>
<keyword evidence="8" id="KW-1185">Reference proteome</keyword>
<accession>A0ABT4D2F4</accession>
<comment type="caution">
    <text evidence="7">The sequence shown here is derived from an EMBL/GenBank/DDBJ whole genome shotgun (WGS) entry which is preliminary data.</text>
</comment>
<keyword evidence="4" id="KW-0812">Transmembrane</keyword>
<dbReference type="InterPro" id="IPR024478">
    <property type="entry name" value="HlyB_4HB_MCP"/>
</dbReference>
<feature type="domain" description="HAMP" evidence="6">
    <location>
        <begin position="197"/>
        <end position="249"/>
    </location>
</feature>